<reference evidence="2 3" key="1">
    <citation type="journal article" date="2019" name="Sci. Rep.">
        <title>Differences in resource use lead to coexistence of seed-transmitted microbial populations.</title>
        <authorList>
            <person name="Torres-Cortes G."/>
            <person name="Garcia B.J."/>
            <person name="Compant S."/>
            <person name="Rezki S."/>
            <person name="Jones P."/>
            <person name="Preveaux A."/>
            <person name="Briand M."/>
            <person name="Roulet A."/>
            <person name="Bouchez O."/>
            <person name="Jacobson D."/>
            <person name="Barret M."/>
        </authorList>
    </citation>
    <scope>NUCLEOTIDE SEQUENCE [LARGE SCALE GENOMIC DNA]</scope>
    <source>
        <strain evidence="2 3">CFBP13511</strain>
    </source>
</reference>
<evidence type="ECO:0000313" key="1">
    <source>
        <dbReference type="EMBL" id="MBD8107351.1"/>
    </source>
</evidence>
<organism evidence="2 3">
    <name type="scientific">Erwinia persicina</name>
    <dbReference type="NCBI Taxonomy" id="55211"/>
    <lineage>
        <taxon>Bacteria</taxon>
        <taxon>Pseudomonadati</taxon>
        <taxon>Pseudomonadota</taxon>
        <taxon>Gammaproteobacteria</taxon>
        <taxon>Enterobacterales</taxon>
        <taxon>Erwiniaceae</taxon>
        <taxon>Erwinia</taxon>
    </lineage>
</organism>
<evidence type="ECO:0000313" key="3">
    <source>
        <dbReference type="Proteomes" id="UP000306393"/>
    </source>
</evidence>
<dbReference type="PROSITE" id="PS51257">
    <property type="entry name" value="PROKAR_LIPOPROTEIN"/>
    <property type="match status" value="1"/>
</dbReference>
<dbReference type="STRING" id="1219360.GCA_001571305_03017"/>
<protein>
    <submittedName>
        <fullName evidence="2">DUF3833 domain-containing protein</fullName>
    </submittedName>
</protein>
<dbReference type="AlphaFoldDB" id="A0A4V5U902"/>
<name>A0A4V5U902_9GAMM</name>
<dbReference type="Proteomes" id="UP000661012">
    <property type="component" value="Unassembled WGS sequence"/>
</dbReference>
<proteinExistence type="predicted"/>
<dbReference type="Pfam" id="PF12915">
    <property type="entry name" value="DUF3833"/>
    <property type="match status" value="1"/>
</dbReference>
<dbReference type="RefSeq" id="WP_062746561.1">
    <property type="nucleotide sequence ID" value="NZ_CP082141.1"/>
</dbReference>
<dbReference type="Proteomes" id="UP000306393">
    <property type="component" value="Unassembled WGS sequence"/>
</dbReference>
<dbReference type="InterPro" id="IPR024409">
    <property type="entry name" value="DUF3833"/>
</dbReference>
<comment type="caution">
    <text evidence="2">The sequence shown here is derived from an EMBL/GenBank/DDBJ whole genome shotgun (WGS) entry which is preliminary data.</text>
</comment>
<sequence length="177" mass="20055">MWKSLLLTCTLLLSGCGTTIDEYQQAQPKIDIFSWFNGESRAWGMVQDYSGKQIRRFEVAIQGQVVGDTLTLNEKFVYDDGEKQTRVWHIRRLADGSYVGTAGDIIGTAKGHASGNAFNWRYTMTVKTDDSSYKLNFDDWIYQQDALHLMNVTSMKKFGVEVARVTLFFSKQPAAAQ</sequence>
<evidence type="ECO:0000313" key="2">
    <source>
        <dbReference type="EMBL" id="TKJ88177.1"/>
    </source>
</evidence>
<dbReference type="EMBL" id="QGAC01000015">
    <property type="protein sequence ID" value="TKJ88177.1"/>
    <property type="molecule type" value="Genomic_DNA"/>
</dbReference>
<keyword evidence="4" id="KW-1185">Reference proteome</keyword>
<accession>A0A4V5U902</accession>
<evidence type="ECO:0000313" key="4">
    <source>
        <dbReference type="Proteomes" id="UP000661012"/>
    </source>
</evidence>
<reference evidence="1 4" key="2">
    <citation type="journal article" date="2020" name="FEMS Microbiol. Ecol.">
        <title>Temporal dynamics of bacterial communities during seed development and maturation.</title>
        <authorList>
            <person name="Chesneau G."/>
            <person name="Torres-Cortes G."/>
            <person name="Briand M."/>
            <person name="Darrasse A."/>
            <person name="Preveaux A."/>
            <person name="Marais C."/>
            <person name="Jacques M.A."/>
            <person name="Shade A."/>
            <person name="Barret M."/>
        </authorList>
    </citation>
    <scope>NUCLEOTIDE SEQUENCE [LARGE SCALE GENOMIC DNA]</scope>
    <source>
        <strain evidence="1 4">CFBP13732</strain>
    </source>
</reference>
<dbReference type="GeneID" id="67477494"/>
<gene>
    <name evidence="2" type="ORF">EpCFBP13511_15835</name>
    <name evidence="1" type="ORF">IFT93_13125</name>
</gene>
<dbReference type="EMBL" id="JACYNN010000008">
    <property type="protein sequence ID" value="MBD8107351.1"/>
    <property type="molecule type" value="Genomic_DNA"/>
</dbReference>
<dbReference type="OrthoDB" id="5296954at2"/>